<keyword evidence="14" id="KW-1003">Cell membrane</keyword>
<dbReference type="GO" id="GO:0004222">
    <property type="term" value="F:metalloendopeptidase activity"/>
    <property type="evidence" value="ECO:0007669"/>
    <property type="project" value="InterPro"/>
</dbReference>
<dbReference type="EMBL" id="SLWY01000012">
    <property type="protein sequence ID" value="TCO80765.1"/>
    <property type="molecule type" value="Genomic_DNA"/>
</dbReference>
<evidence type="ECO:0000256" key="2">
    <source>
        <dbReference type="ARBA" id="ARBA00010044"/>
    </source>
</evidence>
<evidence type="ECO:0000256" key="8">
    <source>
        <dbReference type="ARBA" id="ARBA00022833"/>
    </source>
</evidence>
<dbReference type="Gene3D" id="3.30.720.210">
    <property type="match status" value="1"/>
</dbReference>
<evidence type="ECO:0000256" key="15">
    <source>
        <dbReference type="RuleBase" id="RU003651"/>
    </source>
</evidence>
<proteinExistence type="inferred from homology"/>
<keyword evidence="18" id="KW-1185">Reference proteome</keyword>
<comment type="caution">
    <text evidence="17">The sequence shown here is derived from an EMBL/GenBank/DDBJ whole genome shotgun (WGS) entry which is preliminary data.</text>
</comment>
<dbReference type="InterPro" id="IPR003960">
    <property type="entry name" value="ATPase_AAA_CS"/>
</dbReference>
<dbReference type="Pfam" id="PF17862">
    <property type="entry name" value="AAA_lid_3"/>
    <property type="match status" value="1"/>
</dbReference>
<keyword evidence="9 14" id="KW-0067">ATP-binding</keyword>
<comment type="subunit">
    <text evidence="14">Homohexamer.</text>
</comment>
<keyword evidence="10 14" id="KW-1133">Transmembrane helix</keyword>
<dbReference type="InterPro" id="IPR003593">
    <property type="entry name" value="AAA+_ATPase"/>
</dbReference>
<dbReference type="FunFam" id="1.20.58.760:FF:000001">
    <property type="entry name" value="ATP-dependent zinc metalloprotease FtsH"/>
    <property type="match status" value="1"/>
</dbReference>
<dbReference type="Pfam" id="PF00004">
    <property type="entry name" value="AAA"/>
    <property type="match status" value="1"/>
</dbReference>
<dbReference type="HAMAP" id="MF_01458">
    <property type="entry name" value="FtsH"/>
    <property type="match status" value="1"/>
</dbReference>
<dbReference type="Pfam" id="PF06480">
    <property type="entry name" value="FtsH_ext"/>
    <property type="match status" value="1"/>
</dbReference>
<evidence type="ECO:0000256" key="1">
    <source>
        <dbReference type="ARBA" id="ARBA00004370"/>
    </source>
</evidence>
<keyword evidence="11 14" id="KW-0482">Metalloprotease</keyword>
<evidence type="ECO:0000259" key="16">
    <source>
        <dbReference type="SMART" id="SM00382"/>
    </source>
</evidence>
<keyword evidence="5 14" id="KW-0479">Metal-binding</keyword>
<dbReference type="InterPro" id="IPR011546">
    <property type="entry name" value="Pept_M41_FtsH_extracell"/>
</dbReference>
<dbReference type="Proteomes" id="UP000295765">
    <property type="component" value="Unassembled WGS sequence"/>
</dbReference>
<comment type="similarity">
    <text evidence="13 14">In the central section; belongs to the AAA ATPase family.</text>
</comment>
<feature type="transmembrane region" description="Helical" evidence="14">
    <location>
        <begin position="121"/>
        <end position="143"/>
    </location>
</feature>
<evidence type="ECO:0000256" key="12">
    <source>
        <dbReference type="ARBA" id="ARBA00023136"/>
    </source>
</evidence>
<feature type="active site" evidence="14">
    <location>
        <position position="437"/>
    </location>
</feature>
<dbReference type="GO" id="GO:0004176">
    <property type="term" value="F:ATP-dependent peptidase activity"/>
    <property type="evidence" value="ECO:0007669"/>
    <property type="project" value="InterPro"/>
</dbReference>
<dbReference type="Pfam" id="PF01434">
    <property type="entry name" value="Peptidase_M41"/>
    <property type="match status" value="1"/>
</dbReference>
<reference evidence="17 18" key="1">
    <citation type="submission" date="2019-03" db="EMBL/GenBank/DDBJ databases">
        <title>Genomic Encyclopedia of Type Strains, Phase IV (KMG-IV): sequencing the most valuable type-strain genomes for metagenomic binning, comparative biology and taxonomic classification.</title>
        <authorList>
            <person name="Goeker M."/>
        </authorList>
    </citation>
    <scope>NUCLEOTIDE SEQUENCE [LARGE SCALE GENOMIC DNA]</scope>
    <source>
        <strain evidence="17 18">DSM 25287</strain>
    </source>
</reference>
<dbReference type="InterPro" id="IPR050928">
    <property type="entry name" value="ATP-dep_Zn_Metalloprotease"/>
</dbReference>
<dbReference type="InterPro" id="IPR003959">
    <property type="entry name" value="ATPase_AAA_core"/>
</dbReference>
<keyword evidence="6 14" id="KW-0547">Nucleotide-binding</keyword>
<evidence type="ECO:0000313" key="18">
    <source>
        <dbReference type="Proteomes" id="UP000295765"/>
    </source>
</evidence>
<comment type="subcellular location">
    <subcellularLocation>
        <location evidence="14">Cell membrane</location>
        <topology evidence="14">Multi-pass membrane protein</topology>
        <orientation evidence="14">Cytoplasmic side</orientation>
    </subcellularLocation>
    <subcellularLocation>
        <location evidence="1">Membrane</location>
    </subcellularLocation>
</comment>
<sequence>MGNNNKRQQLSIAYFLLVFMVLLTIQSYLSQEQAHSVPYSDFKALLKAGKVDELTLQETVISGTLRNDGVEGLVTRETAESLARLGKGEHPFVTVRVEDPNLVQEMEAAKVRFFGHVESKWLATVLSWVLPAIIFVGIWSFALRRMGGGAGGLMEIGKSKARVYMERQTGVTFDDVAGIDEAKDELMQVVEFLKTPERYRRLGGKIPKGVLIVGAPGTGKTLLAKAVAGEAGVPFFSMSGSEFVEMFVGVGAARVRDLFAQAEQRAPCIIFIDELDALGKARGISVVGGHDEREQTLNQLLVQMDGFDTTKGVIIMAATNRPEILDPALLRPGRFDRHVAIDRPDLRGREKILRVHSRPVKLATDVDLTAIAARTPGFVGADLANLVNEAALHAARAGKGAVDTADFDEAIDRVIGGLEKKNRVMNPMEKETVAYHEAGHALVAEMRPHADRVAKISIIPRGIAALGYTQQIPTEDRYLMKKSELLDRIDVLLGGRVAEEIVYGDVSTGAQNDLQRATDMARHMVTHYGMSEELGLAAFEYPGTPMFLDVPVAARQGVYSERTAQVIDDEIRRLLAEAHARVERTLVTNRHGLEALAKLLLEKEVIDRATLDGLMAAEAARQAPADAGAAAAEGRP</sequence>
<comment type="cofactor">
    <cofactor evidence="14">
        <name>Zn(2+)</name>
        <dbReference type="ChEBI" id="CHEBI:29105"/>
    </cofactor>
    <text evidence="14">Binds 1 zinc ion per subunit.</text>
</comment>
<evidence type="ECO:0000256" key="14">
    <source>
        <dbReference type="HAMAP-Rule" id="MF_01458"/>
    </source>
</evidence>
<organism evidence="17 18">
    <name type="scientific">Plasticicumulans lactativorans</name>
    <dbReference type="NCBI Taxonomy" id="1133106"/>
    <lineage>
        <taxon>Bacteria</taxon>
        <taxon>Pseudomonadati</taxon>
        <taxon>Pseudomonadota</taxon>
        <taxon>Gammaproteobacteria</taxon>
        <taxon>Candidatus Competibacteraceae</taxon>
        <taxon>Plasticicumulans</taxon>
    </lineage>
</organism>
<dbReference type="GO" id="GO:0016887">
    <property type="term" value="F:ATP hydrolysis activity"/>
    <property type="evidence" value="ECO:0007669"/>
    <property type="project" value="UniProtKB-UniRule"/>
</dbReference>
<dbReference type="GO" id="GO:0005524">
    <property type="term" value="F:ATP binding"/>
    <property type="evidence" value="ECO:0007669"/>
    <property type="project" value="UniProtKB-UniRule"/>
</dbReference>
<dbReference type="InterPro" id="IPR041569">
    <property type="entry name" value="AAA_lid_3"/>
</dbReference>
<dbReference type="InterPro" id="IPR000642">
    <property type="entry name" value="Peptidase_M41"/>
</dbReference>
<dbReference type="PANTHER" id="PTHR43655">
    <property type="entry name" value="ATP-DEPENDENT PROTEASE"/>
    <property type="match status" value="1"/>
</dbReference>
<evidence type="ECO:0000256" key="13">
    <source>
        <dbReference type="ARBA" id="ARBA00061570"/>
    </source>
</evidence>
<feature type="domain" description="AAA+ ATPase" evidence="16">
    <location>
        <begin position="206"/>
        <end position="345"/>
    </location>
</feature>
<comment type="function">
    <text evidence="14">Acts as a processive, ATP-dependent zinc metallopeptidase for both cytoplasmic and membrane proteins. Plays a role in the quality control of integral membrane proteins.</text>
</comment>
<dbReference type="InterPro" id="IPR037219">
    <property type="entry name" value="Peptidase_M41-like"/>
</dbReference>
<keyword evidence="8 14" id="KW-0862">Zinc</keyword>
<dbReference type="CDD" id="cd19501">
    <property type="entry name" value="RecA-like_FtsH"/>
    <property type="match status" value="1"/>
</dbReference>
<feature type="binding site" evidence="14">
    <location>
        <position position="440"/>
    </location>
    <ligand>
        <name>Zn(2+)</name>
        <dbReference type="ChEBI" id="CHEBI:29105"/>
        <note>catalytic</note>
    </ligand>
</feature>
<keyword evidence="7 14" id="KW-0378">Hydrolase</keyword>
<dbReference type="SMART" id="SM00382">
    <property type="entry name" value="AAA"/>
    <property type="match status" value="1"/>
</dbReference>
<accession>A0A4R2LMT1</accession>
<dbReference type="GO" id="GO:0006508">
    <property type="term" value="P:proteolysis"/>
    <property type="evidence" value="ECO:0007669"/>
    <property type="project" value="UniProtKB-KW"/>
</dbReference>
<dbReference type="GO" id="GO:0008270">
    <property type="term" value="F:zinc ion binding"/>
    <property type="evidence" value="ECO:0007669"/>
    <property type="project" value="UniProtKB-UniRule"/>
</dbReference>
<evidence type="ECO:0000256" key="6">
    <source>
        <dbReference type="ARBA" id="ARBA00022741"/>
    </source>
</evidence>
<dbReference type="GO" id="GO:0005886">
    <property type="term" value="C:plasma membrane"/>
    <property type="evidence" value="ECO:0007669"/>
    <property type="project" value="UniProtKB-SubCell"/>
</dbReference>
<dbReference type="FunFam" id="3.40.50.300:FF:000001">
    <property type="entry name" value="ATP-dependent zinc metalloprotease FtsH"/>
    <property type="match status" value="1"/>
</dbReference>
<dbReference type="InterPro" id="IPR005936">
    <property type="entry name" value="FtsH"/>
</dbReference>
<dbReference type="Gene3D" id="1.20.58.760">
    <property type="entry name" value="Peptidase M41"/>
    <property type="match status" value="1"/>
</dbReference>
<dbReference type="NCBIfam" id="TIGR01241">
    <property type="entry name" value="FtsH_fam"/>
    <property type="match status" value="1"/>
</dbReference>
<dbReference type="InterPro" id="IPR027417">
    <property type="entry name" value="P-loop_NTPase"/>
</dbReference>
<comment type="similarity">
    <text evidence="2 14">In the C-terminal section; belongs to the peptidase M41 family.</text>
</comment>
<keyword evidence="4 14" id="KW-0812">Transmembrane</keyword>
<dbReference type="FunFam" id="1.10.8.60:FF:000001">
    <property type="entry name" value="ATP-dependent zinc metalloprotease FtsH"/>
    <property type="match status" value="1"/>
</dbReference>
<feature type="binding site" evidence="14">
    <location>
        <position position="436"/>
    </location>
    <ligand>
        <name>Zn(2+)</name>
        <dbReference type="ChEBI" id="CHEBI:29105"/>
        <note>catalytic</note>
    </ligand>
</feature>
<keyword evidence="3 14" id="KW-0645">Protease</keyword>
<protein>
    <recommendedName>
        <fullName evidence="14">ATP-dependent zinc metalloprotease FtsH</fullName>
        <ecNumber evidence="14">3.4.24.-</ecNumber>
    </recommendedName>
</protein>
<feature type="binding site" evidence="14">
    <location>
        <begin position="214"/>
        <end position="221"/>
    </location>
    <ligand>
        <name>ATP</name>
        <dbReference type="ChEBI" id="CHEBI:30616"/>
    </ligand>
</feature>
<evidence type="ECO:0000256" key="10">
    <source>
        <dbReference type="ARBA" id="ARBA00022989"/>
    </source>
</evidence>
<evidence type="ECO:0000256" key="11">
    <source>
        <dbReference type="ARBA" id="ARBA00023049"/>
    </source>
</evidence>
<dbReference type="Gene3D" id="1.10.8.60">
    <property type="match status" value="1"/>
</dbReference>
<evidence type="ECO:0000256" key="4">
    <source>
        <dbReference type="ARBA" id="ARBA00022692"/>
    </source>
</evidence>
<dbReference type="SUPFAM" id="SSF140990">
    <property type="entry name" value="FtsH protease domain-like"/>
    <property type="match status" value="1"/>
</dbReference>
<dbReference type="AlphaFoldDB" id="A0A4R2LMT1"/>
<comment type="similarity">
    <text evidence="15">Belongs to the AAA ATPase family.</text>
</comment>
<dbReference type="GO" id="GO:0030163">
    <property type="term" value="P:protein catabolic process"/>
    <property type="evidence" value="ECO:0007669"/>
    <property type="project" value="UniProtKB-UniRule"/>
</dbReference>
<feature type="transmembrane region" description="Helical" evidence="14">
    <location>
        <begin position="12"/>
        <end position="29"/>
    </location>
</feature>
<evidence type="ECO:0000256" key="7">
    <source>
        <dbReference type="ARBA" id="ARBA00022801"/>
    </source>
</evidence>
<dbReference type="PROSITE" id="PS00674">
    <property type="entry name" value="AAA"/>
    <property type="match status" value="1"/>
</dbReference>
<gene>
    <name evidence="14" type="primary">ftsH</name>
    <name evidence="17" type="ORF">EV699_112101</name>
</gene>
<evidence type="ECO:0000313" key="17">
    <source>
        <dbReference type="EMBL" id="TCO80765.1"/>
    </source>
</evidence>
<dbReference type="SUPFAM" id="SSF52540">
    <property type="entry name" value="P-loop containing nucleoside triphosphate hydrolases"/>
    <property type="match status" value="1"/>
</dbReference>
<dbReference type="Gene3D" id="3.40.50.300">
    <property type="entry name" value="P-loop containing nucleotide triphosphate hydrolases"/>
    <property type="match status" value="1"/>
</dbReference>
<evidence type="ECO:0000256" key="5">
    <source>
        <dbReference type="ARBA" id="ARBA00022723"/>
    </source>
</evidence>
<name>A0A4R2LMT1_9GAMM</name>
<feature type="binding site" evidence="14">
    <location>
        <position position="513"/>
    </location>
    <ligand>
        <name>Zn(2+)</name>
        <dbReference type="ChEBI" id="CHEBI:29105"/>
        <note>catalytic</note>
    </ligand>
</feature>
<evidence type="ECO:0000256" key="3">
    <source>
        <dbReference type="ARBA" id="ARBA00022670"/>
    </source>
</evidence>
<keyword evidence="12 14" id="KW-0472">Membrane</keyword>
<evidence type="ECO:0000256" key="9">
    <source>
        <dbReference type="ARBA" id="ARBA00022840"/>
    </source>
</evidence>
<dbReference type="EC" id="3.4.24.-" evidence="14"/>
<dbReference type="PANTHER" id="PTHR43655:SF2">
    <property type="entry name" value="AFG3 LIKE MATRIX AAA PEPTIDASE SUBUNIT 2, ISOFORM A"/>
    <property type="match status" value="1"/>
</dbReference>